<reference evidence="2 3" key="1">
    <citation type="submission" date="2023-10" db="EMBL/GenBank/DDBJ databases">
        <authorList>
            <person name="Maclean D."/>
            <person name="Macfadyen A."/>
        </authorList>
    </citation>
    <scope>NUCLEOTIDE SEQUENCE [LARGE SCALE GENOMIC DNA]</scope>
</reference>
<evidence type="ECO:0000313" key="2">
    <source>
        <dbReference type="EMBL" id="CAK0756580.1"/>
    </source>
</evidence>
<dbReference type="Pfam" id="PF00300">
    <property type="entry name" value="His_Phos_1"/>
    <property type="match status" value="1"/>
</dbReference>
<proteinExistence type="predicted"/>
<sequence>MHQSVRGFRPCVQPKGTCIGMKLSRRGPMKTRPQAARGRAANRDRIGSEAASGSNSCSNGHVPHGKGKLAGTGFTIAAALGQNEPAGAKHIAGSPSRHALTKGHEPLPEMPEKEKVDVILTKEDGTQIVYHTNRRDALHHMFLSVGVLSSDSFRWMWAPRRAEAALLQFPTASLRNKYFLVRAGEGESEAEGYVLTNPVAKTSMSSGLSSKGKAQVLTETAPALKALGACNSDCWLWPSITQRSYQTAEILGSLMRLSYQRIVPEYSFLDPRGLGSLEGGTWESAQTQVNTGDLLSPEWRPPRGSDGTPNESISDVLVRVRQVMSITETQYNGASVVIISPDSDNLSVLQAALLGLDLRRHSQLAMRPGEVRAVELASASPALYSGKVTCARPPNCL</sequence>
<organism evidence="2 3">
    <name type="scientific">Coccomyxa viridis</name>
    <dbReference type="NCBI Taxonomy" id="1274662"/>
    <lineage>
        <taxon>Eukaryota</taxon>
        <taxon>Viridiplantae</taxon>
        <taxon>Chlorophyta</taxon>
        <taxon>core chlorophytes</taxon>
        <taxon>Trebouxiophyceae</taxon>
        <taxon>Trebouxiophyceae incertae sedis</taxon>
        <taxon>Coccomyxaceae</taxon>
        <taxon>Coccomyxa</taxon>
    </lineage>
</organism>
<accession>A0AAV1HYW5</accession>
<name>A0AAV1HYW5_9CHLO</name>
<dbReference type="InterPro" id="IPR013078">
    <property type="entry name" value="His_Pase_superF_clade-1"/>
</dbReference>
<dbReference type="InterPro" id="IPR029033">
    <property type="entry name" value="His_PPase_superfam"/>
</dbReference>
<dbReference type="SUPFAM" id="SSF53254">
    <property type="entry name" value="Phosphoglycerate mutase-like"/>
    <property type="match status" value="1"/>
</dbReference>
<feature type="region of interest" description="Disordered" evidence="1">
    <location>
        <begin position="288"/>
        <end position="312"/>
    </location>
</feature>
<keyword evidence="3" id="KW-1185">Reference proteome</keyword>
<evidence type="ECO:0008006" key="4">
    <source>
        <dbReference type="Google" id="ProtNLM"/>
    </source>
</evidence>
<dbReference type="AlphaFoldDB" id="A0AAV1HYW5"/>
<dbReference type="PANTHER" id="PTHR47580:SF1">
    <property type="entry name" value="PHOSPHOGLYCERATE MUTASE FAMILY PROTEIN"/>
    <property type="match status" value="1"/>
</dbReference>
<feature type="region of interest" description="Disordered" evidence="1">
    <location>
        <begin position="19"/>
        <end position="64"/>
    </location>
</feature>
<evidence type="ECO:0000313" key="3">
    <source>
        <dbReference type="Proteomes" id="UP001314263"/>
    </source>
</evidence>
<evidence type="ECO:0000256" key="1">
    <source>
        <dbReference type="SAM" id="MobiDB-lite"/>
    </source>
</evidence>
<feature type="region of interest" description="Disordered" evidence="1">
    <location>
        <begin position="87"/>
        <end position="108"/>
    </location>
</feature>
<dbReference type="Gene3D" id="3.40.50.1240">
    <property type="entry name" value="Phosphoglycerate mutase-like"/>
    <property type="match status" value="1"/>
</dbReference>
<dbReference type="EMBL" id="CAUYUE010000003">
    <property type="protein sequence ID" value="CAK0756580.1"/>
    <property type="molecule type" value="Genomic_DNA"/>
</dbReference>
<dbReference type="Proteomes" id="UP001314263">
    <property type="component" value="Unassembled WGS sequence"/>
</dbReference>
<gene>
    <name evidence="2" type="ORF">CVIRNUC_002467</name>
</gene>
<comment type="caution">
    <text evidence="2">The sequence shown here is derived from an EMBL/GenBank/DDBJ whole genome shotgun (WGS) entry which is preliminary data.</text>
</comment>
<protein>
    <recommendedName>
        <fullName evidence="4">Phosphoglycerate mutase</fullName>
    </recommendedName>
</protein>
<dbReference type="PANTHER" id="PTHR47580">
    <property type="entry name" value="PHOSPHOGLYCERATE MUTASE FAMILY PROTEIN"/>
    <property type="match status" value="1"/>
</dbReference>